<dbReference type="Proteomes" id="UP000054937">
    <property type="component" value="Unassembled WGS sequence"/>
</dbReference>
<gene>
    <name evidence="4" type="ORF">PPERSA_02820</name>
</gene>
<dbReference type="PANTHER" id="PTHR48070">
    <property type="entry name" value="ESTERASE OVCA2"/>
    <property type="match status" value="1"/>
</dbReference>
<dbReference type="OrthoDB" id="414698at2759"/>
<dbReference type="Pfam" id="PF03959">
    <property type="entry name" value="FSH1"/>
    <property type="match status" value="1"/>
</dbReference>
<dbReference type="EMBL" id="LDAU01000131">
    <property type="protein sequence ID" value="KRX03441.1"/>
    <property type="molecule type" value="Genomic_DNA"/>
</dbReference>
<feature type="domain" description="Serine hydrolase" evidence="3">
    <location>
        <begin position="5"/>
        <end position="206"/>
    </location>
</feature>
<evidence type="ECO:0000313" key="4">
    <source>
        <dbReference type="EMBL" id="KRX03441.1"/>
    </source>
</evidence>
<dbReference type="GO" id="GO:0005634">
    <property type="term" value="C:nucleus"/>
    <property type="evidence" value="ECO:0007669"/>
    <property type="project" value="TreeGrafter"/>
</dbReference>
<reference evidence="4 5" key="1">
    <citation type="journal article" date="2015" name="Sci. Rep.">
        <title>Genome of the facultative scuticociliatosis pathogen Pseudocohnilembus persalinus provides insight into its virulence through horizontal gene transfer.</title>
        <authorList>
            <person name="Xiong J."/>
            <person name="Wang G."/>
            <person name="Cheng J."/>
            <person name="Tian M."/>
            <person name="Pan X."/>
            <person name="Warren A."/>
            <person name="Jiang C."/>
            <person name="Yuan D."/>
            <person name="Miao W."/>
        </authorList>
    </citation>
    <scope>NUCLEOTIDE SEQUENCE [LARGE SCALE GENOMIC DNA]</scope>
    <source>
        <strain evidence="4">36N120E</strain>
    </source>
</reference>
<feature type="coiled-coil region" evidence="2">
    <location>
        <begin position="50"/>
        <end position="77"/>
    </location>
</feature>
<dbReference type="InterPro" id="IPR050593">
    <property type="entry name" value="LovG"/>
</dbReference>
<name>A0A0V0QMZ3_PSEPJ</name>
<evidence type="ECO:0000256" key="2">
    <source>
        <dbReference type="SAM" id="Coils"/>
    </source>
</evidence>
<protein>
    <recommendedName>
        <fullName evidence="3">Serine hydrolase domain-containing protein</fullName>
    </recommendedName>
</protein>
<keyword evidence="5" id="KW-1185">Reference proteome</keyword>
<dbReference type="PANTHER" id="PTHR48070:SF6">
    <property type="entry name" value="ESTERASE OVCA2"/>
    <property type="match status" value="1"/>
</dbReference>
<proteinExistence type="predicted"/>
<dbReference type="Gene3D" id="3.40.50.1820">
    <property type="entry name" value="alpha/beta hydrolase"/>
    <property type="match status" value="1"/>
</dbReference>
<evidence type="ECO:0000313" key="5">
    <source>
        <dbReference type="Proteomes" id="UP000054937"/>
    </source>
</evidence>
<evidence type="ECO:0000256" key="1">
    <source>
        <dbReference type="ARBA" id="ARBA00022801"/>
    </source>
</evidence>
<organism evidence="4 5">
    <name type="scientific">Pseudocohnilembus persalinus</name>
    <name type="common">Ciliate</name>
    <dbReference type="NCBI Taxonomy" id="266149"/>
    <lineage>
        <taxon>Eukaryota</taxon>
        <taxon>Sar</taxon>
        <taxon>Alveolata</taxon>
        <taxon>Ciliophora</taxon>
        <taxon>Intramacronucleata</taxon>
        <taxon>Oligohymenophorea</taxon>
        <taxon>Scuticociliatia</taxon>
        <taxon>Philasterida</taxon>
        <taxon>Pseudocohnilembidae</taxon>
        <taxon>Pseudocohnilembus</taxon>
    </lineage>
</organism>
<evidence type="ECO:0000259" key="3">
    <source>
        <dbReference type="Pfam" id="PF03959"/>
    </source>
</evidence>
<keyword evidence="1" id="KW-0378">Hydrolase</keyword>
<dbReference type="InterPro" id="IPR005645">
    <property type="entry name" value="FSH-like_dom"/>
</dbReference>
<dbReference type="GO" id="GO:0005737">
    <property type="term" value="C:cytoplasm"/>
    <property type="evidence" value="ECO:0007669"/>
    <property type="project" value="TreeGrafter"/>
</dbReference>
<dbReference type="InterPro" id="IPR029058">
    <property type="entry name" value="AB_hydrolase_fold"/>
</dbReference>
<comment type="caution">
    <text evidence="4">The sequence shown here is derived from an EMBL/GenBank/DDBJ whole genome shotgun (WGS) entry which is preliminary data.</text>
</comment>
<keyword evidence="2" id="KW-0175">Coiled coil</keyword>
<sequence length="510" mass="60487">MRKGKKIKILCLHDINNDDRIMKMQMQPLLLKVGLQLNAEYVYARAPIVKDYYNQVLKNQQNKLQNETNNEQNSKKQQINFKIKKGQGWFVKELFQQKNKLQLNKANQELYTQKIRYAGIQKSLDYLRDILDRSGPFDGVLGLGQGADLLSIMCMRRTDINQSQADKPYCFNFAIFVDAQECNIDEQFAKDFEGAQRYIEQYQQNNSTRMEFGYENQKDQLLQFEQQYSQDFNFEIQKVQSRFITEIYQENAQQFVNNKELMQSDNENYFNKSVNMPTFHIYPKGNEQAKKLSKYFVQNKAVIKEFETLDQRIPEHEKQYFKQKGHEIKYKGPRNKSIPSEFAKDFINFIHSYQMMEKKKEDFQKGKNKKVKPEVPLVSELQEHFRKIQIQQAEREKQKDKLGLFTEGFDKVNEEISKEIFESAKHICTDKISDKPCVYKFLQIAYKPKQGQKQGEDNLFSQFIFHEEVPEKQYKLCDNCTINTRSKINELYQTGLKKLLPMSGTKPLEF</sequence>
<dbReference type="AlphaFoldDB" id="A0A0V0QMZ3"/>
<accession>A0A0V0QMZ3</accession>
<dbReference type="GO" id="GO:0016787">
    <property type="term" value="F:hydrolase activity"/>
    <property type="evidence" value="ECO:0007669"/>
    <property type="project" value="UniProtKB-KW"/>
</dbReference>
<dbReference type="InParanoid" id="A0A0V0QMZ3"/>